<dbReference type="RefSeq" id="XP_015180983.1">
    <property type="nucleotide sequence ID" value="XM_015325497.1"/>
</dbReference>
<protein>
    <submittedName>
        <fullName evidence="4">Uncharacterized protein LOC107068769</fullName>
    </submittedName>
</protein>
<name>A0ABM1IL96_POLDO</name>
<proteinExistence type="predicted"/>
<feature type="signal peptide" evidence="2">
    <location>
        <begin position="1"/>
        <end position="19"/>
    </location>
</feature>
<sequence length="434" mass="48476">MIGLIELLTIAFALRVIVAGELSKIDDVQACTEFCFNNGNIENLKDENCVCENLDNTDAENVIRGNRETEYVDPTLDSNELTNEDRAIRCALRSRKHMKHHDADRIVTYFVNGGPANGHAYFVQAANQNMNPEKECNSDKSPLVNSYLNLDETSSQTPDEQPSITNNQLKRSYSNGALYNPVYFVPNEMPIAPVATSPYGYVMASPYNTVIEPKNNMLRYRASSRNNLVNGKLSPRTRARTNILKRVSDALHGVVRDPVNDHLLGSFLNNLIYQDSAGYSSNYNNNQNVVNGNNIENETKQVNPIVGSTNEDDKTPTINSKTALQETIQRTSTSPTNFQNIPYNQQYLTPIYPSQYLIGSPMSGFYDNMPRAFILQPVNIMPQEMHSMTQSEVMNSSQSQDSVNCDNNNLMNTDESVSTSNCPIKSSDFNVATT</sequence>
<evidence type="ECO:0000256" key="1">
    <source>
        <dbReference type="SAM" id="MobiDB-lite"/>
    </source>
</evidence>
<dbReference type="Proteomes" id="UP000694924">
    <property type="component" value="Unplaced"/>
</dbReference>
<keyword evidence="3" id="KW-1185">Reference proteome</keyword>
<keyword evidence="2" id="KW-0732">Signal</keyword>
<reference evidence="4" key="1">
    <citation type="submission" date="2025-08" db="UniProtKB">
        <authorList>
            <consortium name="RefSeq"/>
        </authorList>
    </citation>
    <scope>IDENTIFICATION</scope>
    <source>
        <tissue evidence="4">Whole body</tissue>
    </source>
</reference>
<accession>A0ABM1IL96</accession>
<organism evidence="3 4">
    <name type="scientific">Polistes dominula</name>
    <name type="common">European paper wasp</name>
    <name type="synonym">Vespa dominula</name>
    <dbReference type="NCBI Taxonomy" id="743375"/>
    <lineage>
        <taxon>Eukaryota</taxon>
        <taxon>Metazoa</taxon>
        <taxon>Ecdysozoa</taxon>
        <taxon>Arthropoda</taxon>
        <taxon>Hexapoda</taxon>
        <taxon>Insecta</taxon>
        <taxon>Pterygota</taxon>
        <taxon>Neoptera</taxon>
        <taxon>Endopterygota</taxon>
        <taxon>Hymenoptera</taxon>
        <taxon>Apocrita</taxon>
        <taxon>Aculeata</taxon>
        <taxon>Vespoidea</taxon>
        <taxon>Vespidae</taxon>
        <taxon>Polistinae</taxon>
        <taxon>Polistini</taxon>
        <taxon>Polistes</taxon>
    </lineage>
</organism>
<evidence type="ECO:0000313" key="4">
    <source>
        <dbReference type="RefSeq" id="XP_015180983.1"/>
    </source>
</evidence>
<gene>
    <name evidence="4" type="primary">LOC107068769</name>
</gene>
<evidence type="ECO:0000256" key="2">
    <source>
        <dbReference type="SAM" id="SignalP"/>
    </source>
</evidence>
<feature type="region of interest" description="Disordered" evidence="1">
    <location>
        <begin position="414"/>
        <end position="434"/>
    </location>
</feature>
<feature type="chain" id="PRO_5045860918" evidence="2">
    <location>
        <begin position="20"/>
        <end position="434"/>
    </location>
</feature>
<dbReference type="GeneID" id="107068769"/>
<evidence type="ECO:0000313" key="3">
    <source>
        <dbReference type="Proteomes" id="UP000694924"/>
    </source>
</evidence>